<gene>
    <name evidence="18" type="ORF">QE152_g19258</name>
</gene>
<evidence type="ECO:0000256" key="16">
    <source>
        <dbReference type="RuleBase" id="RU000590"/>
    </source>
</evidence>
<dbReference type="GO" id="GO:0102009">
    <property type="term" value="F:proline dipeptidase activity"/>
    <property type="evidence" value="ECO:0007669"/>
    <property type="project" value="UniProtKB-EC"/>
</dbReference>
<keyword evidence="19" id="KW-1185">Reference proteome</keyword>
<dbReference type="InterPro" id="IPR052433">
    <property type="entry name" value="X-Pro_dipept-like"/>
</dbReference>
<evidence type="ECO:0000256" key="14">
    <source>
        <dbReference type="ARBA" id="ARBA00044351"/>
    </source>
</evidence>
<evidence type="ECO:0000259" key="17">
    <source>
        <dbReference type="SMART" id="SM01011"/>
    </source>
</evidence>
<keyword evidence="8" id="KW-0464">Manganese</keyword>
<dbReference type="InterPro" id="IPR007865">
    <property type="entry name" value="Aminopep_P_N"/>
</dbReference>
<dbReference type="Proteomes" id="UP001458880">
    <property type="component" value="Unassembled WGS sequence"/>
</dbReference>
<evidence type="ECO:0000256" key="12">
    <source>
        <dbReference type="ARBA" id="ARBA00044252"/>
    </source>
</evidence>
<comment type="subunit">
    <text evidence="2">Homodimer.</text>
</comment>
<dbReference type="Pfam" id="PF05195">
    <property type="entry name" value="AMP_N"/>
    <property type="match status" value="1"/>
</dbReference>
<name>A0AAW1KUY8_POPJA</name>
<evidence type="ECO:0000256" key="9">
    <source>
        <dbReference type="ARBA" id="ARBA00043990"/>
    </source>
</evidence>
<evidence type="ECO:0000256" key="5">
    <source>
        <dbReference type="ARBA" id="ARBA00022801"/>
    </source>
</evidence>
<dbReference type="Gene3D" id="3.40.350.10">
    <property type="entry name" value="Creatinase/prolidase N-terminal domain"/>
    <property type="match status" value="1"/>
</dbReference>
<evidence type="ECO:0000256" key="15">
    <source>
        <dbReference type="ARBA" id="ARBA00048994"/>
    </source>
</evidence>
<comment type="similarity">
    <text evidence="9">Belongs to the peptidase M24B family. Eukaryotic-type prolidase subfamily.</text>
</comment>
<evidence type="ECO:0000256" key="13">
    <source>
        <dbReference type="ARBA" id="ARBA00044284"/>
    </source>
</evidence>
<evidence type="ECO:0000256" key="11">
    <source>
        <dbReference type="ARBA" id="ARBA00044141"/>
    </source>
</evidence>
<feature type="domain" description="Aminopeptidase P N-terminal" evidence="17">
    <location>
        <begin position="19"/>
        <end position="154"/>
    </location>
</feature>
<dbReference type="EMBL" id="JASPKY010000181">
    <property type="protein sequence ID" value="KAK9723325.1"/>
    <property type="molecule type" value="Genomic_DNA"/>
</dbReference>
<proteinExistence type="inferred from homology"/>
<accession>A0AAW1KUY8</accession>
<dbReference type="InterPro" id="IPR000994">
    <property type="entry name" value="Pept_M24"/>
</dbReference>
<dbReference type="PANTHER" id="PTHR48480:SF2">
    <property type="entry name" value="PEPTIDASE D"/>
    <property type="match status" value="1"/>
</dbReference>
<keyword evidence="5" id="KW-0378">Hydrolase</keyword>
<dbReference type="GO" id="GO:0030145">
    <property type="term" value="F:manganese ion binding"/>
    <property type="evidence" value="ECO:0007669"/>
    <property type="project" value="InterPro"/>
</dbReference>
<reference evidence="18 19" key="1">
    <citation type="journal article" date="2024" name="BMC Genomics">
        <title>De novo assembly and annotation of Popillia japonica's genome with initial clues to its potential as an invasive pest.</title>
        <authorList>
            <person name="Cucini C."/>
            <person name="Boschi S."/>
            <person name="Funari R."/>
            <person name="Cardaioli E."/>
            <person name="Iannotti N."/>
            <person name="Marturano G."/>
            <person name="Paoli F."/>
            <person name="Bruttini M."/>
            <person name="Carapelli A."/>
            <person name="Frati F."/>
            <person name="Nardi F."/>
        </authorList>
    </citation>
    <scope>NUCLEOTIDE SEQUENCE [LARGE SCALE GENOMIC DNA]</scope>
    <source>
        <strain evidence="18">DMR45628</strain>
    </source>
</reference>
<keyword evidence="7" id="KW-0482">Metalloprotease</keyword>
<organism evidence="18 19">
    <name type="scientific">Popillia japonica</name>
    <name type="common">Japanese beetle</name>
    <dbReference type="NCBI Taxonomy" id="7064"/>
    <lineage>
        <taxon>Eukaryota</taxon>
        <taxon>Metazoa</taxon>
        <taxon>Ecdysozoa</taxon>
        <taxon>Arthropoda</taxon>
        <taxon>Hexapoda</taxon>
        <taxon>Insecta</taxon>
        <taxon>Pterygota</taxon>
        <taxon>Neoptera</taxon>
        <taxon>Endopterygota</taxon>
        <taxon>Coleoptera</taxon>
        <taxon>Polyphaga</taxon>
        <taxon>Scarabaeiformia</taxon>
        <taxon>Scarabaeidae</taxon>
        <taxon>Rutelinae</taxon>
        <taxon>Popillia</taxon>
    </lineage>
</organism>
<comment type="catalytic activity">
    <reaction evidence="15">
        <text>Xaa-L-Pro dipeptide + H2O = an L-alpha-amino acid + L-proline</text>
        <dbReference type="Rhea" id="RHEA:76407"/>
        <dbReference type="ChEBI" id="CHEBI:15377"/>
        <dbReference type="ChEBI" id="CHEBI:59869"/>
        <dbReference type="ChEBI" id="CHEBI:60039"/>
        <dbReference type="ChEBI" id="CHEBI:195196"/>
        <dbReference type="EC" id="3.4.13.9"/>
    </reaction>
</comment>
<keyword evidence="4 16" id="KW-0479">Metal-binding</keyword>
<comment type="caution">
    <text evidence="18">The sequence shown here is derived from an EMBL/GenBank/DDBJ whole genome shotgun (WGS) entry which is preliminary data.</text>
</comment>
<evidence type="ECO:0000256" key="8">
    <source>
        <dbReference type="ARBA" id="ARBA00023211"/>
    </source>
</evidence>
<dbReference type="Pfam" id="PF00557">
    <property type="entry name" value="Peptidase_M24"/>
    <property type="match status" value="1"/>
</dbReference>
<evidence type="ECO:0000256" key="10">
    <source>
        <dbReference type="ARBA" id="ARBA00044051"/>
    </source>
</evidence>
<comment type="cofactor">
    <cofactor evidence="1">
        <name>Mn(2+)</name>
        <dbReference type="ChEBI" id="CHEBI:29035"/>
    </cofactor>
</comment>
<keyword evidence="6" id="KW-0224">Dipeptidase</keyword>
<evidence type="ECO:0000256" key="6">
    <source>
        <dbReference type="ARBA" id="ARBA00022997"/>
    </source>
</evidence>
<evidence type="ECO:0000313" key="19">
    <source>
        <dbReference type="Proteomes" id="UP001458880"/>
    </source>
</evidence>
<keyword evidence="18" id="KW-0031">Aminopeptidase</keyword>
<dbReference type="InterPro" id="IPR036005">
    <property type="entry name" value="Creatinase/aminopeptidase-like"/>
</dbReference>
<evidence type="ECO:0000256" key="3">
    <source>
        <dbReference type="ARBA" id="ARBA00022670"/>
    </source>
</evidence>
<dbReference type="FunFam" id="3.90.230.10:FF:000002">
    <property type="entry name" value="Xaa-Pro aminopeptidase 3"/>
    <property type="match status" value="1"/>
</dbReference>
<dbReference type="SMART" id="SM01011">
    <property type="entry name" value="AMP_N"/>
    <property type="match status" value="1"/>
</dbReference>
<dbReference type="InterPro" id="IPR029149">
    <property type="entry name" value="Creatin/AminoP/Spt16_N"/>
</dbReference>
<dbReference type="SUPFAM" id="SSF53092">
    <property type="entry name" value="Creatinase/prolidase N-terminal domain"/>
    <property type="match status" value="1"/>
</dbReference>
<sequence length="488" mass="54705">MVANEVRGHLSMGKGNHKVPLELFALNRRRLADKLKEQKLGNAIVILQGGKDKSFYDTDVNYVFRQESYFMWAFGVLEPDCYGTVEVETGKSTLYISRLPAEYAVWMGPLWTTQEVKNKYGVDEVHYVDELKELLLNKSPKLLLTLKGLNTDSGLIAEEASFEGIDKFTVDNTILFPIIAELRVIKTHFELEVMRYVVKASSEAHRKIMRHAKPGMFEYQCESEFLNHCYGERGCRHASYTCICGSGTNGAILHYGHAAAPNDRQINNGEMCLFDMGANYFGYAADITCSYPVNGKFTPDQKLIYEAVLKANLAVQKAAKPGVSWVDMHKLSSRTLLEALKAGGLLKGDVDEMMKACLGYYFQPHGLGHLLGLDVHDVGGYLPGQPARPTEKGPNRLRFARNLLEGMVVTIEPGCYFIDVLLDEALADPKLSPFFVPEVIARFRNFGGVRIEDDVYISATGVEDLTKVPRTVEEIENWMAGKDDHKYN</sequence>
<keyword evidence="3" id="KW-0645">Protease</keyword>
<evidence type="ECO:0000256" key="4">
    <source>
        <dbReference type="ARBA" id="ARBA00022723"/>
    </source>
</evidence>
<dbReference type="CDD" id="cd01087">
    <property type="entry name" value="Prolidase"/>
    <property type="match status" value="1"/>
</dbReference>
<dbReference type="GO" id="GO:0070006">
    <property type="term" value="F:metalloaminopeptidase activity"/>
    <property type="evidence" value="ECO:0007669"/>
    <property type="project" value="InterPro"/>
</dbReference>
<protein>
    <recommendedName>
        <fullName evidence="11">Xaa-Pro dipeptidase</fullName>
        <ecNumber evidence="10">3.4.13.9</ecNumber>
    </recommendedName>
    <alternativeName>
        <fullName evidence="14">Imidodipeptidase</fullName>
    </alternativeName>
    <alternativeName>
        <fullName evidence="12">Peptidase D</fullName>
    </alternativeName>
    <alternativeName>
        <fullName evidence="13">Proline dipeptidase</fullName>
    </alternativeName>
</protein>
<dbReference type="SUPFAM" id="SSF55920">
    <property type="entry name" value="Creatinase/aminopeptidase"/>
    <property type="match status" value="1"/>
</dbReference>
<dbReference type="EC" id="3.4.13.9" evidence="10"/>
<evidence type="ECO:0000313" key="18">
    <source>
        <dbReference type="EMBL" id="KAK9723325.1"/>
    </source>
</evidence>
<dbReference type="AlphaFoldDB" id="A0AAW1KUY8"/>
<dbReference type="Gene3D" id="3.90.230.10">
    <property type="entry name" value="Creatinase/methionine aminopeptidase superfamily"/>
    <property type="match status" value="1"/>
</dbReference>
<dbReference type="PANTHER" id="PTHR48480">
    <property type="match status" value="1"/>
</dbReference>
<dbReference type="PROSITE" id="PS00491">
    <property type="entry name" value="PROLINE_PEPTIDASE"/>
    <property type="match status" value="1"/>
</dbReference>
<dbReference type="InterPro" id="IPR001131">
    <property type="entry name" value="Peptidase_M24B_aminopep-P_CS"/>
</dbReference>
<evidence type="ECO:0000256" key="1">
    <source>
        <dbReference type="ARBA" id="ARBA00001936"/>
    </source>
</evidence>
<evidence type="ECO:0000256" key="2">
    <source>
        <dbReference type="ARBA" id="ARBA00011738"/>
    </source>
</evidence>
<dbReference type="GO" id="GO:0006508">
    <property type="term" value="P:proteolysis"/>
    <property type="evidence" value="ECO:0007669"/>
    <property type="project" value="UniProtKB-KW"/>
</dbReference>
<evidence type="ECO:0000256" key="7">
    <source>
        <dbReference type="ARBA" id="ARBA00023049"/>
    </source>
</evidence>